<evidence type="ECO:0000259" key="7">
    <source>
        <dbReference type="PROSITE" id="PS51999"/>
    </source>
</evidence>
<dbReference type="OrthoDB" id="662982at2759"/>
<dbReference type="AlphaFoldDB" id="A0A9Q0CQQ3"/>
<proteinExistence type="predicted"/>
<protein>
    <recommendedName>
        <fullName evidence="7">GRF-type domain-containing protein</fullName>
    </recommendedName>
</protein>
<keyword evidence="2 4" id="KW-0863">Zinc-finger</keyword>
<keyword evidence="6" id="KW-1133">Transmembrane helix</keyword>
<dbReference type="GO" id="GO:0008270">
    <property type="term" value="F:zinc ion binding"/>
    <property type="evidence" value="ECO:0007669"/>
    <property type="project" value="UniProtKB-KW"/>
</dbReference>
<reference evidence="8" key="1">
    <citation type="journal article" date="2022" name="Cell">
        <title>Repeat-based holocentromeres influence genome architecture and karyotype evolution.</title>
        <authorList>
            <person name="Hofstatter P.G."/>
            <person name="Thangavel G."/>
            <person name="Lux T."/>
            <person name="Neumann P."/>
            <person name="Vondrak T."/>
            <person name="Novak P."/>
            <person name="Zhang M."/>
            <person name="Costa L."/>
            <person name="Castellani M."/>
            <person name="Scott A."/>
            <person name="Toegelov H."/>
            <person name="Fuchs J."/>
            <person name="Mata-Sucre Y."/>
            <person name="Dias Y."/>
            <person name="Vanzela A.L.L."/>
            <person name="Huettel B."/>
            <person name="Almeida C.C.S."/>
            <person name="Simkova H."/>
            <person name="Souza G."/>
            <person name="Pedrosa-Harand A."/>
            <person name="Macas J."/>
            <person name="Mayer K.F.X."/>
            <person name="Houben A."/>
            <person name="Marques A."/>
        </authorList>
    </citation>
    <scope>NUCLEOTIDE SEQUENCE</scope>
    <source>
        <strain evidence="8">RhyBre1mFocal</strain>
    </source>
</reference>
<name>A0A9Q0CQQ3_9POAL</name>
<sequence>MHRRLRDAQSVLHSASSSVSSQPSRSEGLPLVPCPDCGVTVKKLMSRTESNPNRWFYKCSNKRTRCNFWMWDNEYESYAINANVEALNSDLLATVEAQLENLTDEFKKKCQYDKGQIRALVASLDKMKLYNAISVIVIVTLLMVLIALLIVD</sequence>
<organism evidence="8 9">
    <name type="scientific">Rhynchospora breviuscula</name>
    <dbReference type="NCBI Taxonomy" id="2022672"/>
    <lineage>
        <taxon>Eukaryota</taxon>
        <taxon>Viridiplantae</taxon>
        <taxon>Streptophyta</taxon>
        <taxon>Embryophyta</taxon>
        <taxon>Tracheophyta</taxon>
        <taxon>Spermatophyta</taxon>
        <taxon>Magnoliopsida</taxon>
        <taxon>Liliopsida</taxon>
        <taxon>Poales</taxon>
        <taxon>Cyperaceae</taxon>
        <taxon>Cyperoideae</taxon>
        <taxon>Rhynchosporeae</taxon>
        <taxon>Rhynchospora</taxon>
    </lineage>
</organism>
<evidence type="ECO:0000256" key="6">
    <source>
        <dbReference type="SAM" id="Phobius"/>
    </source>
</evidence>
<evidence type="ECO:0000313" key="9">
    <source>
        <dbReference type="Proteomes" id="UP001151287"/>
    </source>
</evidence>
<feature type="transmembrane region" description="Helical" evidence="6">
    <location>
        <begin position="129"/>
        <end position="151"/>
    </location>
</feature>
<keyword evidence="6" id="KW-0472">Membrane</keyword>
<keyword evidence="9" id="KW-1185">Reference proteome</keyword>
<feature type="domain" description="GRF-type" evidence="7">
    <location>
        <begin position="34"/>
        <end position="75"/>
    </location>
</feature>
<keyword evidence="3" id="KW-0862">Zinc</keyword>
<gene>
    <name evidence="8" type="ORF">LUZ63_006936</name>
</gene>
<dbReference type="InterPro" id="IPR010666">
    <property type="entry name" value="Znf_GRF"/>
</dbReference>
<keyword evidence="1" id="KW-0479">Metal-binding</keyword>
<evidence type="ECO:0000256" key="1">
    <source>
        <dbReference type="ARBA" id="ARBA00022723"/>
    </source>
</evidence>
<feature type="region of interest" description="Disordered" evidence="5">
    <location>
        <begin position="1"/>
        <end position="28"/>
    </location>
</feature>
<dbReference type="Proteomes" id="UP001151287">
    <property type="component" value="Unassembled WGS sequence"/>
</dbReference>
<keyword evidence="6" id="KW-0812">Transmembrane</keyword>
<dbReference type="EMBL" id="JAMQYH010000002">
    <property type="protein sequence ID" value="KAJ1698424.1"/>
    <property type="molecule type" value="Genomic_DNA"/>
</dbReference>
<dbReference type="Pfam" id="PF06839">
    <property type="entry name" value="Zn_ribbon_GRF"/>
    <property type="match status" value="1"/>
</dbReference>
<evidence type="ECO:0000256" key="5">
    <source>
        <dbReference type="SAM" id="MobiDB-lite"/>
    </source>
</evidence>
<dbReference type="PROSITE" id="PS51999">
    <property type="entry name" value="ZF_GRF"/>
    <property type="match status" value="1"/>
</dbReference>
<dbReference type="PANTHER" id="PTHR33680">
    <property type="entry name" value="OS07G0190500 PROTEIN"/>
    <property type="match status" value="1"/>
</dbReference>
<comment type="caution">
    <text evidence="8">The sequence shown here is derived from an EMBL/GenBank/DDBJ whole genome shotgun (WGS) entry which is preliminary data.</text>
</comment>
<evidence type="ECO:0000256" key="2">
    <source>
        <dbReference type="ARBA" id="ARBA00022771"/>
    </source>
</evidence>
<evidence type="ECO:0000256" key="3">
    <source>
        <dbReference type="ARBA" id="ARBA00022833"/>
    </source>
</evidence>
<dbReference type="PANTHER" id="PTHR33680:SF7">
    <property type="entry name" value="OS02G0474200 PROTEIN"/>
    <property type="match status" value="1"/>
</dbReference>
<evidence type="ECO:0000256" key="4">
    <source>
        <dbReference type="PROSITE-ProRule" id="PRU01343"/>
    </source>
</evidence>
<feature type="compositionally biased region" description="Low complexity" evidence="5">
    <location>
        <begin position="10"/>
        <end position="26"/>
    </location>
</feature>
<accession>A0A9Q0CQQ3</accession>
<evidence type="ECO:0000313" key="8">
    <source>
        <dbReference type="EMBL" id="KAJ1698424.1"/>
    </source>
</evidence>